<evidence type="ECO:0000256" key="1">
    <source>
        <dbReference type="SAM" id="MobiDB-lite"/>
    </source>
</evidence>
<reference evidence="2 3" key="1">
    <citation type="submission" date="2024-03" db="EMBL/GenBank/DDBJ databases">
        <title>Adaptation during the transition from Ophiocordyceps entomopathogen to insect associate is accompanied by gene loss and intensified selection.</title>
        <authorList>
            <person name="Ward C.M."/>
            <person name="Onetto C.A."/>
            <person name="Borneman A.R."/>
        </authorList>
    </citation>
    <scope>NUCLEOTIDE SEQUENCE [LARGE SCALE GENOMIC DNA]</scope>
    <source>
        <strain evidence="2">AWRI1</strain>
        <tissue evidence="2">Single Adult Female</tissue>
    </source>
</reference>
<dbReference type="AlphaFoldDB" id="A0AAN9Y302"/>
<protein>
    <submittedName>
        <fullName evidence="2">Uncharacterized protein</fullName>
    </submittedName>
</protein>
<organism evidence="2 3">
    <name type="scientific">Parthenolecanium corni</name>
    <dbReference type="NCBI Taxonomy" id="536013"/>
    <lineage>
        <taxon>Eukaryota</taxon>
        <taxon>Metazoa</taxon>
        <taxon>Ecdysozoa</taxon>
        <taxon>Arthropoda</taxon>
        <taxon>Hexapoda</taxon>
        <taxon>Insecta</taxon>
        <taxon>Pterygota</taxon>
        <taxon>Neoptera</taxon>
        <taxon>Paraneoptera</taxon>
        <taxon>Hemiptera</taxon>
        <taxon>Sternorrhyncha</taxon>
        <taxon>Coccoidea</taxon>
        <taxon>Coccidae</taxon>
        <taxon>Parthenolecanium</taxon>
    </lineage>
</organism>
<feature type="region of interest" description="Disordered" evidence="1">
    <location>
        <begin position="70"/>
        <end position="92"/>
    </location>
</feature>
<keyword evidence="3" id="KW-1185">Reference proteome</keyword>
<comment type="caution">
    <text evidence="2">The sequence shown here is derived from an EMBL/GenBank/DDBJ whole genome shotgun (WGS) entry which is preliminary data.</text>
</comment>
<accession>A0AAN9Y302</accession>
<proteinExistence type="predicted"/>
<dbReference type="EMBL" id="JBBCAQ010000027">
    <property type="protein sequence ID" value="KAK7586116.1"/>
    <property type="molecule type" value="Genomic_DNA"/>
</dbReference>
<sequence>MGLISFMFVVTTTPWFINEMIVGGTGYKDSFHEELAIDTKSLQYCHNHIDSIHVIDYVEENYEKLAGNNFLPNCPTPPPPPRLKQQSTSIEY</sequence>
<dbReference type="Proteomes" id="UP001367676">
    <property type="component" value="Unassembled WGS sequence"/>
</dbReference>
<evidence type="ECO:0000313" key="2">
    <source>
        <dbReference type="EMBL" id="KAK7586116.1"/>
    </source>
</evidence>
<name>A0AAN9Y302_9HEMI</name>
<evidence type="ECO:0000313" key="3">
    <source>
        <dbReference type="Proteomes" id="UP001367676"/>
    </source>
</evidence>
<gene>
    <name evidence="2" type="ORF">V9T40_003992</name>
</gene>